<keyword evidence="1" id="KW-0677">Repeat</keyword>
<dbReference type="Gene3D" id="1.25.40.20">
    <property type="entry name" value="Ankyrin repeat-containing domain"/>
    <property type="match status" value="1"/>
</dbReference>
<name>A0A6C0KIQ0_9ZZZZ</name>
<organism evidence="3">
    <name type="scientific">viral metagenome</name>
    <dbReference type="NCBI Taxonomy" id="1070528"/>
    <lineage>
        <taxon>unclassified sequences</taxon>
        <taxon>metagenomes</taxon>
        <taxon>organismal metagenomes</taxon>
    </lineage>
</organism>
<dbReference type="AlphaFoldDB" id="A0A6C0KIQ0"/>
<dbReference type="SUPFAM" id="SSF48403">
    <property type="entry name" value="Ankyrin repeat"/>
    <property type="match status" value="1"/>
</dbReference>
<dbReference type="PANTHER" id="PTHR24171">
    <property type="entry name" value="ANKYRIN REPEAT DOMAIN-CONTAINING PROTEIN 39-RELATED"/>
    <property type="match status" value="1"/>
</dbReference>
<evidence type="ECO:0000313" key="3">
    <source>
        <dbReference type="EMBL" id="QHU16697.1"/>
    </source>
</evidence>
<dbReference type="PANTHER" id="PTHR24171:SF9">
    <property type="entry name" value="ANKYRIN REPEAT DOMAIN-CONTAINING PROTEIN 39"/>
    <property type="match status" value="1"/>
</dbReference>
<dbReference type="PROSITE" id="PS50297">
    <property type="entry name" value="ANK_REP_REGION"/>
    <property type="match status" value="2"/>
</dbReference>
<dbReference type="Pfam" id="PF12796">
    <property type="entry name" value="Ank_2"/>
    <property type="match status" value="1"/>
</dbReference>
<accession>A0A6C0KIQ0</accession>
<protein>
    <submittedName>
        <fullName evidence="3">Uncharacterized protein</fullName>
    </submittedName>
</protein>
<dbReference type="SMART" id="SM00248">
    <property type="entry name" value="ANK"/>
    <property type="match status" value="3"/>
</dbReference>
<evidence type="ECO:0000256" key="2">
    <source>
        <dbReference type="ARBA" id="ARBA00023043"/>
    </source>
</evidence>
<sequence>MDKSDKGWRTNKKDEKPKVRNCDQQLLNGAYFGNWQVVKKWIEYGGNPNYMEERDGWLPIHYAARWGDMRMLLLLLKAGADIDGKTNSNETALHKAARWNRREIAIALLKRGAKIEIKNGDGNKAADMTTEQWMKDIINNYDEYVSNEKIKNEKMIAAKLELEQKLAERKKDFGY</sequence>
<dbReference type="InterPro" id="IPR002110">
    <property type="entry name" value="Ankyrin_rpt"/>
</dbReference>
<dbReference type="InterPro" id="IPR036770">
    <property type="entry name" value="Ankyrin_rpt-contain_sf"/>
</dbReference>
<evidence type="ECO:0000256" key="1">
    <source>
        <dbReference type="ARBA" id="ARBA00022737"/>
    </source>
</evidence>
<keyword evidence="2" id="KW-0040">ANK repeat</keyword>
<reference evidence="3" key="1">
    <citation type="journal article" date="2020" name="Nature">
        <title>Giant virus diversity and host interactions through global metagenomics.</title>
        <authorList>
            <person name="Schulz F."/>
            <person name="Roux S."/>
            <person name="Paez-Espino D."/>
            <person name="Jungbluth S."/>
            <person name="Walsh D.A."/>
            <person name="Denef V.J."/>
            <person name="McMahon K.D."/>
            <person name="Konstantinidis K.T."/>
            <person name="Eloe-Fadrosh E.A."/>
            <person name="Kyrpides N.C."/>
            <person name="Woyke T."/>
        </authorList>
    </citation>
    <scope>NUCLEOTIDE SEQUENCE</scope>
    <source>
        <strain evidence="3">GVMAG-S-3300012000-53</strain>
    </source>
</reference>
<dbReference type="PROSITE" id="PS50088">
    <property type="entry name" value="ANK_REPEAT"/>
    <property type="match status" value="2"/>
</dbReference>
<dbReference type="EMBL" id="MN740888">
    <property type="protein sequence ID" value="QHU16697.1"/>
    <property type="molecule type" value="Genomic_DNA"/>
</dbReference>
<proteinExistence type="predicted"/>